<dbReference type="EMBL" id="MNCJ02000316">
    <property type="protein sequence ID" value="KAF5823987.1"/>
    <property type="molecule type" value="Genomic_DNA"/>
</dbReference>
<dbReference type="Gramene" id="mRNA:HanXRQr2_Chr01g0044211">
    <property type="protein sequence ID" value="mRNA:HanXRQr2_Chr01g0044211"/>
    <property type="gene ID" value="HanXRQr2_Chr01g0044211"/>
</dbReference>
<protein>
    <submittedName>
        <fullName evidence="1">Phloem protein</fullName>
    </submittedName>
</protein>
<dbReference type="InterPro" id="IPR025886">
    <property type="entry name" value="PP2-like"/>
</dbReference>
<reference evidence="1" key="2">
    <citation type="submission" date="2020-06" db="EMBL/GenBank/DDBJ databases">
        <title>Helianthus annuus Genome sequencing and assembly Release 2.</title>
        <authorList>
            <person name="Gouzy J."/>
            <person name="Langlade N."/>
            <person name="Munos S."/>
        </authorList>
    </citation>
    <scope>NUCLEOTIDE SEQUENCE</scope>
    <source>
        <tissue evidence="1">Leaves</tissue>
    </source>
</reference>
<dbReference type="AlphaFoldDB" id="A0A9K3P438"/>
<comment type="caution">
    <text evidence="1">The sequence shown here is derived from an EMBL/GenBank/DDBJ whole genome shotgun (WGS) entry which is preliminary data.</text>
</comment>
<sequence>MKDETLHAYLATWRKDKWMMVELYRFLNDKDDVNFEVLLESFSRYYCGSGPIYIEGIEFRAIDNVFLATEMNGKQRLMLSAKAVLYDSSNVKLFRLKPSEQSRFGDVIEVLSQPVVRIKCKIDELYLSPDIYYRCYLIFKLSEKCRGLHCPVKVRGPLHRSNKVIKNLYLRSPNAWNIHDIDQVPKQREDGWMEVNVWTFKTKDVQRMFQGISVNLKLISYEGTMSGLIVCGLEFRPT</sequence>
<evidence type="ECO:0000313" key="2">
    <source>
        <dbReference type="Proteomes" id="UP000215914"/>
    </source>
</evidence>
<organism evidence="1 2">
    <name type="scientific">Helianthus annuus</name>
    <name type="common">Common sunflower</name>
    <dbReference type="NCBI Taxonomy" id="4232"/>
    <lineage>
        <taxon>Eukaryota</taxon>
        <taxon>Viridiplantae</taxon>
        <taxon>Streptophyta</taxon>
        <taxon>Embryophyta</taxon>
        <taxon>Tracheophyta</taxon>
        <taxon>Spermatophyta</taxon>
        <taxon>Magnoliopsida</taxon>
        <taxon>eudicotyledons</taxon>
        <taxon>Gunneridae</taxon>
        <taxon>Pentapetalae</taxon>
        <taxon>asterids</taxon>
        <taxon>campanulids</taxon>
        <taxon>Asterales</taxon>
        <taxon>Asteraceae</taxon>
        <taxon>Asteroideae</taxon>
        <taxon>Heliantheae alliance</taxon>
        <taxon>Heliantheae</taxon>
        <taxon>Helianthus</taxon>
    </lineage>
</organism>
<dbReference type="PANTHER" id="PTHR32278:SF149">
    <property type="entry name" value="PHLOEM PROTEIN"/>
    <property type="match status" value="1"/>
</dbReference>
<dbReference type="Pfam" id="PF14299">
    <property type="entry name" value="PP2"/>
    <property type="match status" value="1"/>
</dbReference>
<proteinExistence type="predicted"/>
<dbReference type="Proteomes" id="UP000215914">
    <property type="component" value="Unassembled WGS sequence"/>
</dbReference>
<gene>
    <name evidence="1" type="ORF">HanXRQr2_Chr01g0044211</name>
</gene>
<keyword evidence="2" id="KW-1185">Reference proteome</keyword>
<name>A0A9K3P438_HELAN</name>
<dbReference type="PANTHER" id="PTHR32278">
    <property type="entry name" value="F-BOX DOMAIN-CONTAINING PROTEIN"/>
    <property type="match status" value="1"/>
</dbReference>
<accession>A0A9K3P438</accession>
<evidence type="ECO:0000313" key="1">
    <source>
        <dbReference type="EMBL" id="KAF5823987.1"/>
    </source>
</evidence>
<reference evidence="1" key="1">
    <citation type="journal article" date="2017" name="Nature">
        <title>The sunflower genome provides insights into oil metabolism, flowering and Asterid evolution.</title>
        <authorList>
            <person name="Badouin H."/>
            <person name="Gouzy J."/>
            <person name="Grassa C.J."/>
            <person name="Murat F."/>
            <person name="Staton S.E."/>
            <person name="Cottret L."/>
            <person name="Lelandais-Briere C."/>
            <person name="Owens G.L."/>
            <person name="Carrere S."/>
            <person name="Mayjonade B."/>
            <person name="Legrand L."/>
            <person name="Gill N."/>
            <person name="Kane N.C."/>
            <person name="Bowers J.E."/>
            <person name="Hubner S."/>
            <person name="Bellec A."/>
            <person name="Berard A."/>
            <person name="Berges H."/>
            <person name="Blanchet N."/>
            <person name="Boniface M.C."/>
            <person name="Brunel D."/>
            <person name="Catrice O."/>
            <person name="Chaidir N."/>
            <person name="Claudel C."/>
            <person name="Donnadieu C."/>
            <person name="Faraut T."/>
            <person name="Fievet G."/>
            <person name="Helmstetter N."/>
            <person name="King M."/>
            <person name="Knapp S.J."/>
            <person name="Lai Z."/>
            <person name="Le Paslier M.C."/>
            <person name="Lippi Y."/>
            <person name="Lorenzon L."/>
            <person name="Mandel J.R."/>
            <person name="Marage G."/>
            <person name="Marchand G."/>
            <person name="Marquand E."/>
            <person name="Bret-Mestries E."/>
            <person name="Morien E."/>
            <person name="Nambeesan S."/>
            <person name="Nguyen T."/>
            <person name="Pegot-Espagnet P."/>
            <person name="Pouilly N."/>
            <person name="Raftis F."/>
            <person name="Sallet E."/>
            <person name="Schiex T."/>
            <person name="Thomas J."/>
            <person name="Vandecasteele C."/>
            <person name="Vares D."/>
            <person name="Vear F."/>
            <person name="Vautrin S."/>
            <person name="Crespi M."/>
            <person name="Mangin B."/>
            <person name="Burke J.M."/>
            <person name="Salse J."/>
            <person name="Munos S."/>
            <person name="Vincourt P."/>
            <person name="Rieseberg L.H."/>
            <person name="Langlade N.B."/>
        </authorList>
    </citation>
    <scope>NUCLEOTIDE SEQUENCE</scope>
    <source>
        <tissue evidence="1">Leaves</tissue>
    </source>
</reference>